<evidence type="ECO:0000313" key="1">
    <source>
        <dbReference type="EMBL" id="QHS85755.1"/>
    </source>
</evidence>
<protein>
    <submittedName>
        <fullName evidence="1">Uncharacterized protein</fullName>
    </submittedName>
</protein>
<dbReference type="EMBL" id="MN739048">
    <property type="protein sequence ID" value="QHS85755.1"/>
    <property type="molecule type" value="Genomic_DNA"/>
</dbReference>
<organism evidence="1">
    <name type="scientific">viral metagenome</name>
    <dbReference type="NCBI Taxonomy" id="1070528"/>
    <lineage>
        <taxon>unclassified sequences</taxon>
        <taxon>metagenomes</taxon>
        <taxon>organismal metagenomes</taxon>
    </lineage>
</organism>
<accession>A0A6C0B0J8</accession>
<name>A0A6C0B0J8_9ZZZZ</name>
<proteinExistence type="predicted"/>
<dbReference type="AlphaFoldDB" id="A0A6C0B0J8"/>
<dbReference type="Gene3D" id="3.40.50.11350">
    <property type="match status" value="1"/>
</dbReference>
<sequence>MGGFIILRVTAGFNDALSLLWHNTQYAKAHGRTIIFCLDTYTATDLDSIIDFSQFPVKVLCGEDHIKNILFSRIEPACFGNDPYRRCDSTVREGQYNIPSIGNTITKYNSAVKYPDSILLIFQGIGNFGGSLNIFHNIKFQPAFLKKFHIQRSKFDKFVAIHLRATDYPGYNEEEDTAKVDKFVEKHLDIPTYLACDNSKLVEKLCEKHKQLVRPLAYKKIDNWYFSMHYSFGSTDPHCVTNALIDILMCASADDFLQSRGGFSGLISQLRSNKELVKKLTSIEESGELQTSDSLLKLTSIEESGELQTSDSLLKKLTSIEESGELQTSDSLLKLTSIEESGELQTSDSLLKLTSIEESGELQTSDSCEED</sequence>
<reference evidence="1" key="1">
    <citation type="journal article" date="2020" name="Nature">
        <title>Giant virus diversity and host interactions through global metagenomics.</title>
        <authorList>
            <person name="Schulz F."/>
            <person name="Roux S."/>
            <person name="Paez-Espino D."/>
            <person name="Jungbluth S."/>
            <person name="Walsh D.A."/>
            <person name="Denef V.J."/>
            <person name="McMahon K.D."/>
            <person name="Konstantinidis K.T."/>
            <person name="Eloe-Fadrosh E.A."/>
            <person name="Kyrpides N.C."/>
            <person name="Woyke T."/>
        </authorList>
    </citation>
    <scope>NUCLEOTIDE SEQUENCE</scope>
    <source>
        <strain evidence="1">GVMAG-M-3300009185-36</strain>
    </source>
</reference>